<keyword evidence="2" id="KW-0812">Transmembrane</keyword>
<evidence type="ECO:0000313" key="5">
    <source>
        <dbReference type="Proteomes" id="UP001159427"/>
    </source>
</evidence>
<comment type="caution">
    <text evidence="4">The sequence shown here is derived from an EMBL/GenBank/DDBJ whole genome shotgun (WGS) entry which is preliminary data.</text>
</comment>
<keyword evidence="5" id="KW-1185">Reference proteome</keyword>
<dbReference type="InterPro" id="IPR036259">
    <property type="entry name" value="MFS_trans_sf"/>
</dbReference>
<proteinExistence type="predicted"/>
<keyword evidence="2" id="KW-1133">Transmembrane helix</keyword>
<feature type="transmembrane region" description="Helical" evidence="2">
    <location>
        <begin position="197"/>
        <end position="215"/>
    </location>
</feature>
<feature type="domain" description="Major facilitator superfamily (MFS) profile" evidence="3">
    <location>
        <begin position="39"/>
        <end position="431"/>
    </location>
</feature>
<accession>A0ABN8MIF9</accession>
<feature type="transmembrane region" description="Helical" evidence="2">
    <location>
        <begin position="103"/>
        <end position="126"/>
    </location>
</feature>
<evidence type="ECO:0000256" key="1">
    <source>
        <dbReference type="ARBA" id="ARBA00004141"/>
    </source>
</evidence>
<dbReference type="InterPro" id="IPR020846">
    <property type="entry name" value="MFS_dom"/>
</dbReference>
<feature type="transmembrane region" description="Helical" evidence="2">
    <location>
        <begin position="133"/>
        <end position="152"/>
    </location>
</feature>
<dbReference type="EMBL" id="CALNXI010000574">
    <property type="protein sequence ID" value="CAH3029476.1"/>
    <property type="molecule type" value="Genomic_DNA"/>
</dbReference>
<dbReference type="InterPro" id="IPR050327">
    <property type="entry name" value="Proton-linked_MCT"/>
</dbReference>
<gene>
    <name evidence="4" type="ORF">PEVE_00036232</name>
</gene>
<protein>
    <recommendedName>
        <fullName evidence="3">Major facilitator superfamily (MFS) profile domain-containing protein</fullName>
    </recommendedName>
</protein>
<dbReference type="PANTHER" id="PTHR11360:SF251">
    <property type="entry name" value="MAJOR FACILITATOR SUPERFAMILY (MFS) PROFILE DOMAIN-CONTAINING PROTEIN"/>
    <property type="match status" value="1"/>
</dbReference>
<feature type="transmembrane region" description="Helical" evidence="2">
    <location>
        <begin position="77"/>
        <end position="97"/>
    </location>
</feature>
<dbReference type="PROSITE" id="PS50850">
    <property type="entry name" value="MFS"/>
    <property type="match status" value="1"/>
</dbReference>
<feature type="transmembrane region" description="Helical" evidence="2">
    <location>
        <begin position="37"/>
        <end position="65"/>
    </location>
</feature>
<keyword evidence="2" id="KW-0472">Membrane</keyword>
<dbReference type="InterPro" id="IPR011701">
    <property type="entry name" value="MFS"/>
</dbReference>
<name>A0ABN8MIF9_9CNID</name>
<evidence type="ECO:0000256" key="2">
    <source>
        <dbReference type="SAM" id="Phobius"/>
    </source>
</evidence>
<feature type="transmembrane region" description="Helical" evidence="2">
    <location>
        <begin position="377"/>
        <end position="395"/>
    </location>
</feature>
<comment type="subcellular location">
    <subcellularLocation>
        <location evidence="1">Membrane</location>
        <topology evidence="1">Multi-pass membrane protein</topology>
    </subcellularLocation>
</comment>
<sequence length="459" mass="50048">MSREASSHGFLIESGETLDSSKTGDVRGKKLRQPDSYWSWIVCAVGAISDVIVLGSAYCFGMIFPHLLQEFKQGKSNTAWVGSFAMSASGLFGPLSGRLTNRFGARIVVACGSLICVGGLLFTSIVPGLHLMFLTYGGIYGFGSSLVYMAIYEIVPRYFVKNRSVATGIITMSVGGALVVMTPVCEALLTAFGWRRTFAGLGCLAFLVFLTSWVFDPNVADDETHAAVKDFKEPVDKHSEKVLDLSMWKNRSFVVLNLSQLVIYTGHHLVPLHLAKYCEDLGIKEDQVIWLYMCIGLVSLLARLPGSKLCDVISPVKVLFVFAIVSALSALLLPLATTLIRLLCYASVYGLADGMMAIGGILCCLQMLTPKQKAQGLGFYLLFNCIAFLCGPPIGGLVAEKTNSYHVAFRFASGLEFLGLFNFGLYLCLNEKLTRKRIEIEPEPSPLATLCVIEKETVL</sequence>
<dbReference type="Gene3D" id="1.20.1250.20">
    <property type="entry name" value="MFS general substrate transporter like domains"/>
    <property type="match status" value="2"/>
</dbReference>
<feature type="transmembrane region" description="Helical" evidence="2">
    <location>
        <begin position="289"/>
        <end position="306"/>
    </location>
</feature>
<dbReference type="Pfam" id="PF07690">
    <property type="entry name" value="MFS_1"/>
    <property type="match status" value="2"/>
</dbReference>
<dbReference type="SUPFAM" id="SSF103473">
    <property type="entry name" value="MFS general substrate transporter"/>
    <property type="match status" value="1"/>
</dbReference>
<feature type="transmembrane region" description="Helical" evidence="2">
    <location>
        <begin position="407"/>
        <end position="429"/>
    </location>
</feature>
<dbReference type="PANTHER" id="PTHR11360">
    <property type="entry name" value="MONOCARBOXYLATE TRANSPORTER"/>
    <property type="match status" value="1"/>
</dbReference>
<feature type="transmembrane region" description="Helical" evidence="2">
    <location>
        <begin position="346"/>
        <end position="365"/>
    </location>
</feature>
<organism evidence="4 5">
    <name type="scientific">Porites evermanni</name>
    <dbReference type="NCBI Taxonomy" id="104178"/>
    <lineage>
        <taxon>Eukaryota</taxon>
        <taxon>Metazoa</taxon>
        <taxon>Cnidaria</taxon>
        <taxon>Anthozoa</taxon>
        <taxon>Hexacorallia</taxon>
        <taxon>Scleractinia</taxon>
        <taxon>Fungiina</taxon>
        <taxon>Poritidae</taxon>
        <taxon>Porites</taxon>
    </lineage>
</organism>
<evidence type="ECO:0000259" key="3">
    <source>
        <dbReference type="PROSITE" id="PS50850"/>
    </source>
</evidence>
<feature type="transmembrane region" description="Helical" evidence="2">
    <location>
        <begin position="164"/>
        <end position="185"/>
    </location>
</feature>
<evidence type="ECO:0000313" key="4">
    <source>
        <dbReference type="EMBL" id="CAH3029476.1"/>
    </source>
</evidence>
<dbReference type="Proteomes" id="UP001159427">
    <property type="component" value="Unassembled WGS sequence"/>
</dbReference>
<feature type="transmembrane region" description="Helical" evidence="2">
    <location>
        <begin position="318"/>
        <end position="340"/>
    </location>
</feature>
<reference evidence="4 5" key="1">
    <citation type="submission" date="2022-05" db="EMBL/GenBank/DDBJ databases">
        <authorList>
            <consortium name="Genoscope - CEA"/>
            <person name="William W."/>
        </authorList>
    </citation>
    <scope>NUCLEOTIDE SEQUENCE [LARGE SCALE GENOMIC DNA]</scope>
</reference>